<evidence type="ECO:0000256" key="1">
    <source>
        <dbReference type="ARBA" id="ARBA00006930"/>
    </source>
</evidence>
<evidence type="ECO:0000256" key="3">
    <source>
        <dbReference type="ARBA" id="ARBA00013368"/>
    </source>
</evidence>
<reference evidence="7 8" key="1">
    <citation type="submission" date="2011-01" db="EMBL/GenBank/DDBJ databases">
        <title>Whole genome sequence of Amphibacillus xylinus NBRC 15112.</title>
        <authorList>
            <person name="Nakazawa H."/>
            <person name="Katano Y."/>
            <person name="Nakamura S."/>
            <person name="Sasagawa M."/>
            <person name="Fukada J."/>
            <person name="Arai T."/>
            <person name="Sasakura N."/>
            <person name="Mochizuki D."/>
            <person name="Hosoyama A."/>
            <person name="Harada K."/>
            <person name="Horikawa H."/>
            <person name="Kato Y."/>
            <person name="Harada T."/>
            <person name="Sasaki K."/>
            <person name="Sekiguchi M."/>
            <person name="Hodoyama M."/>
            <person name="Nishiko R."/>
            <person name="Narita H."/>
            <person name="Hanamaki A."/>
            <person name="Hata C."/>
            <person name="Konno Y."/>
            <person name="Niimura Y."/>
            <person name="Yamazaki S."/>
            <person name="Fujita N."/>
        </authorList>
    </citation>
    <scope>NUCLEOTIDE SEQUENCE [LARGE SCALE GENOMIC DNA]</scope>
    <source>
        <strain evidence="8">ATCC 51415 / DSM 6626 / JCM 7361 / LMG 17667 / NBRC 15112 / Ep01</strain>
    </source>
</reference>
<dbReference type="AlphaFoldDB" id="K0J845"/>
<keyword evidence="8" id="KW-1185">Reference proteome</keyword>
<dbReference type="GO" id="GO:0016887">
    <property type="term" value="F:ATP hydrolysis activity"/>
    <property type="evidence" value="ECO:0007669"/>
    <property type="project" value="InterPro"/>
</dbReference>
<evidence type="ECO:0000313" key="7">
    <source>
        <dbReference type="EMBL" id="BAM48478.1"/>
    </source>
</evidence>
<dbReference type="PATRIC" id="fig|698758.3.peg.2352"/>
<keyword evidence="4" id="KW-0175">Coiled coil</keyword>
<organism evidence="7 8">
    <name type="scientific">Amphibacillus xylanus (strain ATCC 51415 / DSM 6626 / JCM 7361 / LMG 17667 / NBRC 15112 / Ep01)</name>
    <dbReference type="NCBI Taxonomy" id="698758"/>
    <lineage>
        <taxon>Bacteria</taxon>
        <taxon>Bacillati</taxon>
        <taxon>Bacillota</taxon>
        <taxon>Bacilli</taxon>
        <taxon>Bacillales</taxon>
        <taxon>Bacillaceae</taxon>
        <taxon>Amphibacillus</taxon>
    </lineage>
</organism>
<feature type="domain" description="Rad50/SbcC-type AAA" evidence="6">
    <location>
        <begin position="6"/>
        <end position="222"/>
    </location>
</feature>
<dbReference type="RefSeq" id="WP_015011057.1">
    <property type="nucleotide sequence ID" value="NC_018704.1"/>
</dbReference>
<comment type="subunit">
    <text evidence="2">Heterodimer of SbcC and SbcD.</text>
</comment>
<dbReference type="OrthoDB" id="2481648at2"/>
<dbReference type="Gene3D" id="1.20.5.340">
    <property type="match status" value="1"/>
</dbReference>
<dbReference type="InterPro" id="IPR027417">
    <property type="entry name" value="P-loop_NTPase"/>
</dbReference>
<feature type="coiled-coil region" evidence="4">
    <location>
        <begin position="606"/>
        <end position="791"/>
    </location>
</feature>
<evidence type="ECO:0000256" key="2">
    <source>
        <dbReference type="ARBA" id="ARBA00011322"/>
    </source>
</evidence>
<dbReference type="GO" id="GO:0006302">
    <property type="term" value="P:double-strand break repair"/>
    <property type="evidence" value="ECO:0007669"/>
    <property type="project" value="InterPro"/>
</dbReference>
<feature type="compositionally biased region" description="Basic and acidic residues" evidence="5">
    <location>
        <begin position="797"/>
        <end position="810"/>
    </location>
</feature>
<dbReference type="Proteomes" id="UP000006294">
    <property type="component" value="Chromosome"/>
</dbReference>
<proteinExistence type="inferred from homology"/>
<feature type="coiled-coil region" evidence="4">
    <location>
        <begin position="190"/>
        <end position="319"/>
    </location>
</feature>
<dbReference type="PANTHER" id="PTHR32114:SF2">
    <property type="entry name" value="ABC TRANSPORTER ABCH.3"/>
    <property type="match status" value="1"/>
</dbReference>
<dbReference type="STRING" id="698758.AXY_23460"/>
<feature type="coiled-coil region" evidence="4">
    <location>
        <begin position="348"/>
        <end position="459"/>
    </location>
</feature>
<dbReference type="PANTHER" id="PTHR32114">
    <property type="entry name" value="ABC TRANSPORTER ABCH.3"/>
    <property type="match status" value="1"/>
</dbReference>
<feature type="region of interest" description="Disordered" evidence="5">
    <location>
        <begin position="797"/>
        <end position="829"/>
    </location>
</feature>
<dbReference type="Pfam" id="PF13476">
    <property type="entry name" value="AAA_23"/>
    <property type="match status" value="1"/>
</dbReference>
<dbReference type="Gene3D" id="3.40.50.300">
    <property type="entry name" value="P-loop containing nucleotide triphosphate hydrolases"/>
    <property type="match status" value="2"/>
</dbReference>
<dbReference type="HOGENOM" id="CLU_288491_0_0_9"/>
<evidence type="ECO:0000259" key="6">
    <source>
        <dbReference type="Pfam" id="PF13476"/>
    </source>
</evidence>
<evidence type="ECO:0000256" key="4">
    <source>
        <dbReference type="SAM" id="Coils"/>
    </source>
</evidence>
<dbReference type="eggNOG" id="COG1196">
    <property type="taxonomic scope" value="Bacteria"/>
</dbReference>
<dbReference type="InterPro" id="IPR038729">
    <property type="entry name" value="Rad50/SbcC_AAA"/>
</dbReference>
<comment type="similarity">
    <text evidence="1">Belongs to the SMC family. SbcC subfamily.</text>
</comment>
<name>K0J845_AMPXN</name>
<dbReference type="EMBL" id="AP012050">
    <property type="protein sequence ID" value="BAM48478.1"/>
    <property type="molecule type" value="Genomic_DNA"/>
</dbReference>
<gene>
    <name evidence="7" type="ordered locus">AXY_23460</name>
</gene>
<dbReference type="SUPFAM" id="SSF52540">
    <property type="entry name" value="P-loop containing nucleoside triphosphate hydrolases"/>
    <property type="match status" value="2"/>
</dbReference>
<evidence type="ECO:0000313" key="8">
    <source>
        <dbReference type="Proteomes" id="UP000006294"/>
    </source>
</evidence>
<accession>K0J845</accession>
<sequence length="1062" mass="125841">MIPWRLRFTGIRDYPAIDLDFSDKSDHILISGPNGAGKSTITFCMGAVLYSGKVVIDGLKSNNLPTDQTWHAKIDLLFKNDGAKKVDAPQYVQFRLDIEQKPSEPIKREFYIEEGDVIDEWERSTKFTSGGKYNFTEYKQQIIHKYAVDPDAYYLIWYQKEVNQFAEMHPEERFRIFSEMNGIDKIQKNWEESKALVKETELTLEEAESKQGLNKLQLQQKKGELDRYLDRNRRLKRGYIEYRVALKWLKTYYLDQINSLKGQIEQLEESRVETNDLKRALESKWHEKNDQDQLLEEKINELNKQNESLDHKRKALINQLKDRQAKRDTISSEIDHISKEVDRIGQSRKDVEQQLTNAKTTVNQLSKTIDDLERKIKVINAKVNEDLNQTIATLNEQIKQDELKYHQVKDLIDTYKSSALVQEEIEMNDNNIDRYRNDLIDLRRKQIELTKELEALKKNQLISSRQEQSINYFKNQNIVVYPMRELLELDSSAKASDEQLFDTIKYTLFVNKKIFNAPNDLYHVSLPNIIPDKSLTHLPEQRIKVKAGLTDDLYAFAVKALCWTRTFFEEEKPNIDRGKLIDQRGVRGPQEEKRLILNEKMVQVYREDVEKELDQTNDRINQFEKKVKQLNQQNMTLFNRRESLKHAEAFLTKENERELRKERQRKLVAERKDLLDQKDDLEAELDQARTDRAKWQQELNTYQMYYETYLLYEQEQDKIEEVQRLDEEIKQLQSNRQKLTKQLTEIDEALEDETQKRRRLNRSIEDIDDRIQSQAREIDQIERQIQDRTEERFTNEEVFSKTKQDLDRLESSASYELEDEEPKLTRSQAEEMRERGKATYELALSITDIDEAAPENYQKMKEEYDTSANEVKKSKILLDQYRERMEHFKEDLENTISMRMLGVNQKFVHYMSLFSFEGNIEWDYLVDRHGQTRYRLYIKARKEGHRGKLEDVSEKARGGKVGRGVSGGEESLSSLLFALALLQTIESSPGYIVLDEFDSALDESRKDKVFELYEQELKRKMIILTPKSHEEEYLHRFSKAYVVYHDPSVPKSKIFKVKRQVT</sequence>
<feature type="coiled-coil region" evidence="4">
    <location>
        <begin position="871"/>
        <end position="898"/>
    </location>
</feature>
<evidence type="ECO:0000256" key="5">
    <source>
        <dbReference type="SAM" id="MobiDB-lite"/>
    </source>
</evidence>
<dbReference type="KEGG" id="axl:AXY_23460"/>
<protein>
    <recommendedName>
        <fullName evidence="3">Nuclease SbcCD subunit C</fullName>
    </recommendedName>
</protein>